<dbReference type="InterPro" id="IPR000172">
    <property type="entry name" value="GMC_OxRdtase_N"/>
</dbReference>
<dbReference type="InterPro" id="IPR036188">
    <property type="entry name" value="FAD/NAD-bd_sf"/>
</dbReference>
<dbReference type="KEGG" id="pco:PHACADRAFT_260543"/>
<feature type="binding site" evidence="6">
    <location>
        <position position="266"/>
    </location>
    <ligand>
        <name>FAD</name>
        <dbReference type="ChEBI" id="CHEBI:57692"/>
    </ligand>
</feature>
<dbReference type="RefSeq" id="XP_007398632.1">
    <property type="nucleotide sequence ID" value="XM_007398570.1"/>
</dbReference>
<feature type="domain" description="Glucose-methanol-choline oxidoreductase N-terminal" evidence="9">
    <location>
        <begin position="117"/>
        <end position="140"/>
    </location>
</feature>
<sequence length="600" mass="63327">MRCFRSVRAQIALAVLVATANVANAALYTDASQLPTLSYDFVVIGAGAAGNVIATRLTENPNFSVLVIEAGISNQGVLGVEVPFLAPSNLPNSSVTWNYSTTPQAALNDRVLTYSRGRVLGGSSSINFLTYTRGSDDEYNRWAALTGDQSWAWNNVEQYYLKSSRLVPPVDGHNTTGLVIPADHGVGPVEISLPGMPTELDERVVNTSQSSGAQFPFNEDIQSGNSVGVGIAQSTIGGGVRSSSATAYLEPNINRTNLHVLIDNTVTRLVQSGSTKGTPVFKQVEFAPSTSAKRTTVTAKNEVVLSAGSVNTPQILMLSGIGDANELQSLGIKPIVNLPDVGQHLQDHPIMSNYFVVNSNNTFDDVLRNATISDADLAQWMANKTGLFGNAPANAVAFLRLPANDSIFESVPDPAAGPGSGHYEMLWADGFAATTLAQPATGHFVTINTAVVSPTSLGSVRLASADPFVFPLINPNFFNTSFDQAAMLAAVHAARDFMAAPPWQGFVVSRFGPVGTAATDADIVAAARDSIVTIWHPTSSARMSPKNASWGVVDPQLLVKGVSGLRIVDASVIPIIPSAHTVAPTYILAEHAADMIKAAW</sequence>
<dbReference type="GO" id="GO:0016614">
    <property type="term" value="F:oxidoreductase activity, acting on CH-OH group of donors"/>
    <property type="evidence" value="ECO:0007669"/>
    <property type="project" value="InterPro"/>
</dbReference>
<dbReference type="PANTHER" id="PTHR11552">
    <property type="entry name" value="GLUCOSE-METHANOL-CHOLINE GMC OXIDOREDUCTASE"/>
    <property type="match status" value="1"/>
</dbReference>
<protein>
    <recommendedName>
        <fullName evidence="9 10">Glucose-methanol-choline oxidoreductase N-terminal domain-containing protein</fullName>
    </recommendedName>
</protein>
<comment type="similarity">
    <text evidence="2 7">Belongs to the GMC oxidoreductase family.</text>
</comment>
<feature type="active site" description="Proton acceptor" evidence="5">
    <location>
        <position position="580"/>
    </location>
</feature>
<evidence type="ECO:0000256" key="8">
    <source>
        <dbReference type="SAM" id="SignalP"/>
    </source>
</evidence>
<evidence type="ECO:0000259" key="9">
    <source>
        <dbReference type="PROSITE" id="PS00623"/>
    </source>
</evidence>
<dbReference type="EMBL" id="JH930475">
    <property type="protein sequence ID" value="EKM52280.1"/>
    <property type="molecule type" value="Genomic_DNA"/>
</dbReference>
<dbReference type="AlphaFoldDB" id="K5VZM2"/>
<dbReference type="SUPFAM" id="SSF54373">
    <property type="entry name" value="FAD-linked reductases, C-terminal domain"/>
    <property type="match status" value="1"/>
</dbReference>
<dbReference type="InterPro" id="IPR007867">
    <property type="entry name" value="GMC_OxRtase_C"/>
</dbReference>
<evidence type="ECO:0000313" key="11">
    <source>
        <dbReference type="EMBL" id="EKM52280.1"/>
    </source>
</evidence>
<dbReference type="SUPFAM" id="SSF51905">
    <property type="entry name" value="FAD/NAD(P)-binding domain"/>
    <property type="match status" value="1"/>
</dbReference>
<dbReference type="GeneID" id="18917761"/>
<keyword evidence="12" id="KW-1185">Reference proteome</keyword>
<evidence type="ECO:0000259" key="10">
    <source>
        <dbReference type="PROSITE" id="PS00624"/>
    </source>
</evidence>
<feature type="signal peptide" evidence="8">
    <location>
        <begin position="1"/>
        <end position="25"/>
    </location>
</feature>
<dbReference type="HOGENOM" id="CLU_002865_6_3_1"/>
<proteinExistence type="inferred from homology"/>
<dbReference type="Gene3D" id="3.50.50.60">
    <property type="entry name" value="FAD/NAD(P)-binding domain"/>
    <property type="match status" value="1"/>
</dbReference>
<keyword evidence="4 6" id="KW-0274">FAD</keyword>
<feature type="chain" id="PRO_5003890428" description="Glucose-methanol-choline oxidoreductase N-terminal domain-containing protein" evidence="8">
    <location>
        <begin position="26"/>
        <end position="600"/>
    </location>
</feature>
<dbReference type="PIRSF" id="PIRSF000137">
    <property type="entry name" value="Alcohol_oxidase"/>
    <property type="match status" value="1"/>
</dbReference>
<evidence type="ECO:0000256" key="5">
    <source>
        <dbReference type="PIRSR" id="PIRSR000137-1"/>
    </source>
</evidence>
<keyword evidence="3 7" id="KW-0285">Flavoprotein</keyword>
<dbReference type="InParanoid" id="K5VZM2"/>
<dbReference type="GO" id="GO:0050660">
    <property type="term" value="F:flavin adenine dinucleotide binding"/>
    <property type="evidence" value="ECO:0007669"/>
    <property type="project" value="InterPro"/>
</dbReference>
<feature type="binding site" evidence="6">
    <location>
        <begin position="535"/>
        <end position="536"/>
    </location>
    <ligand>
        <name>FAD</name>
        <dbReference type="ChEBI" id="CHEBI:57692"/>
    </ligand>
</feature>
<reference evidence="11" key="1">
    <citation type="journal article" date="2012" name="BMC Genomics">
        <title>Comparative genomics of the white-rot fungi, Phanerochaete carnosa and P. chrysosporium, to elucidate the genetic basis of the distinct wood types they colonize.</title>
        <authorList>
            <person name="Suzuki H."/>
            <person name="MacDonald J."/>
            <person name="Syed K."/>
            <person name="Salamov A."/>
            <person name="Hori C."/>
            <person name="Aerts A."/>
            <person name="Henrissat B."/>
            <person name="Wiebenga A."/>
            <person name="vanKuyk P.A."/>
            <person name="Barry K."/>
            <person name="Lindquist E."/>
            <person name="LaButti K."/>
            <person name="Lapidus A."/>
            <person name="Lucas S."/>
            <person name="Coutinho P."/>
            <person name="Gong Y."/>
            <person name="Samejima M."/>
            <person name="Mahadevan R."/>
            <person name="Abou-Zaid M."/>
            <person name="de Vries R.P."/>
            <person name="Igarashi K."/>
            <person name="Yadav J.S."/>
            <person name="Grigoriev I.V."/>
            <person name="Master E.R."/>
        </authorList>
    </citation>
    <scope>NUCLEOTIDE SEQUENCE [LARGE SCALE GENOMIC DNA]</scope>
    <source>
        <strain evidence="11">HHB-10118-sp</strain>
    </source>
</reference>
<evidence type="ECO:0000313" key="12">
    <source>
        <dbReference type="Proteomes" id="UP000008370"/>
    </source>
</evidence>
<dbReference type="Proteomes" id="UP000008370">
    <property type="component" value="Unassembled WGS sequence"/>
</dbReference>
<evidence type="ECO:0000256" key="7">
    <source>
        <dbReference type="RuleBase" id="RU003968"/>
    </source>
</evidence>
<dbReference type="Pfam" id="PF05199">
    <property type="entry name" value="GMC_oxred_C"/>
    <property type="match status" value="1"/>
</dbReference>
<dbReference type="PANTHER" id="PTHR11552:SF147">
    <property type="entry name" value="CHOLINE DEHYDROGENASE, MITOCHONDRIAL"/>
    <property type="match status" value="1"/>
</dbReference>
<keyword evidence="8" id="KW-0732">Signal</keyword>
<dbReference type="Pfam" id="PF00732">
    <property type="entry name" value="GMC_oxred_N"/>
    <property type="match status" value="1"/>
</dbReference>
<feature type="binding site" evidence="6">
    <location>
        <position position="119"/>
    </location>
    <ligand>
        <name>FAD</name>
        <dbReference type="ChEBI" id="CHEBI:57692"/>
    </ligand>
</feature>
<dbReference type="PROSITE" id="PS00624">
    <property type="entry name" value="GMC_OXRED_2"/>
    <property type="match status" value="1"/>
</dbReference>
<evidence type="ECO:0000256" key="1">
    <source>
        <dbReference type="ARBA" id="ARBA00001974"/>
    </source>
</evidence>
<comment type="cofactor">
    <cofactor evidence="1 6">
        <name>FAD</name>
        <dbReference type="ChEBI" id="CHEBI:57692"/>
    </cofactor>
</comment>
<evidence type="ECO:0000256" key="4">
    <source>
        <dbReference type="ARBA" id="ARBA00022827"/>
    </source>
</evidence>
<dbReference type="Gene3D" id="3.30.560.10">
    <property type="entry name" value="Glucose Oxidase, domain 3"/>
    <property type="match status" value="1"/>
</dbReference>
<evidence type="ECO:0000256" key="6">
    <source>
        <dbReference type="PIRSR" id="PIRSR000137-2"/>
    </source>
</evidence>
<gene>
    <name evidence="11" type="ORF">PHACADRAFT_260543</name>
</gene>
<dbReference type="PROSITE" id="PS00623">
    <property type="entry name" value="GMC_OXRED_1"/>
    <property type="match status" value="1"/>
</dbReference>
<evidence type="ECO:0000256" key="3">
    <source>
        <dbReference type="ARBA" id="ARBA00022630"/>
    </source>
</evidence>
<name>K5VZM2_PHACS</name>
<evidence type="ECO:0000256" key="2">
    <source>
        <dbReference type="ARBA" id="ARBA00010790"/>
    </source>
</evidence>
<dbReference type="InterPro" id="IPR012132">
    <property type="entry name" value="GMC_OxRdtase"/>
</dbReference>
<feature type="domain" description="Glucose-methanol-choline oxidoreductase N-terminal" evidence="10">
    <location>
        <begin position="308"/>
        <end position="322"/>
    </location>
</feature>
<organism evidence="11 12">
    <name type="scientific">Phanerochaete carnosa (strain HHB-10118-sp)</name>
    <name type="common">White-rot fungus</name>
    <name type="synonym">Peniophora carnosa</name>
    <dbReference type="NCBI Taxonomy" id="650164"/>
    <lineage>
        <taxon>Eukaryota</taxon>
        <taxon>Fungi</taxon>
        <taxon>Dikarya</taxon>
        <taxon>Basidiomycota</taxon>
        <taxon>Agaricomycotina</taxon>
        <taxon>Agaricomycetes</taxon>
        <taxon>Polyporales</taxon>
        <taxon>Phanerochaetaceae</taxon>
        <taxon>Phanerochaete</taxon>
    </lineage>
</organism>
<accession>K5VZM2</accession>
<feature type="active site" description="Proton donor" evidence="5">
    <location>
        <position position="536"/>
    </location>
</feature>
<dbReference type="OrthoDB" id="269227at2759"/>